<dbReference type="Gene3D" id="3.40.50.1460">
    <property type="match status" value="1"/>
</dbReference>
<feature type="region of interest" description="Disordered" evidence="2">
    <location>
        <begin position="1"/>
        <end position="81"/>
    </location>
</feature>
<dbReference type="Pfam" id="PF00656">
    <property type="entry name" value="Peptidase_C14"/>
    <property type="match status" value="1"/>
</dbReference>
<evidence type="ECO:0000313" key="5">
    <source>
        <dbReference type="Proteomes" id="UP001164746"/>
    </source>
</evidence>
<feature type="compositionally biased region" description="Basic and acidic residues" evidence="2">
    <location>
        <begin position="265"/>
        <end position="287"/>
    </location>
</feature>
<dbReference type="InterPro" id="IPR001309">
    <property type="entry name" value="Pept_C14_p20"/>
</dbReference>
<feature type="compositionally biased region" description="Basic and acidic residues" evidence="2">
    <location>
        <begin position="43"/>
        <end position="55"/>
    </location>
</feature>
<dbReference type="InterPro" id="IPR011600">
    <property type="entry name" value="Pept_C14_caspase"/>
</dbReference>
<dbReference type="SMART" id="SM00115">
    <property type="entry name" value="CASc"/>
    <property type="match status" value="1"/>
</dbReference>
<organism evidence="4 5">
    <name type="scientific">Mya arenaria</name>
    <name type="common">Soft-shell clam</name>
    <dbReference type="NCBI Taxonomy" id="6604"/>
    <lineage>
        <taxon>Eukaryota</taxon>
        <taxon>Metazoa</taxon>
        <taxon>Spiralia</taxon>
        <taxon>Lophotrochozoa</taxon>
        <taxon>Mollusca</taxon>
        <taxon>Bivalvia</taxon>
        <taxon>Autobranchia</taxon>
        <taxon>Heteroconchia</taxon>
        <taxon>Euheterodonta</taxon>
        <taxon>Imparidentia</taxon>
        <taxon>Neoheterodontei</taxon>
        <taxon>Myida</taxon>
        <taxon>Myoidea</taxon>
        <taxon>Myidae</taxon>
        <taxon>Mya</taxon>
    </lineage>
</organism>
<dbReference type="InterPro" id="IPR029030">
    <property type="entry name" value="Caspase-like_dom_sf"/>
</dbReference>
<name>A0ABY7DCX8_MYAAR</name>
<dbReference type="PANTHER" id="PTHR10454">
    <property type="entry name" value="CASPASE"/>
    <property type="match status" value="1"/>
</dbReference>
<dbReference type="EMBL" id="CP111013">
    <property type="protein sequence ID" value="WAQ95527.1"/>
    <property type="molecule type" value="Genomic_DNA"/>
</dbReference>
<sequence>MTSGEKESLNQFFQTHDGFKPTGDENIRSLADKQSNMSFSPIDSDHHGSLGDHRASSTGDVRGNNHEESTTGGMHASKTVPCNLDDTDKTFTAGEPNNEAADANAYKFNHYMRGHAIIVVNDTFQNYDFREGAKYDLKNMKEIAKKLGFKWQNRLFYENVTHKQMNMVLKDATEADHTNCEGLLFMISTHGEEKENPKAKGKKDHALICSDDRFIYTSEITKMFNDTKCPSLKGKPKLFFIQACRGTEVDHGVNISILVQKFQDPPHDETYRSDTKRTLSPEKENGERFGSFGRDPMKSQGRIGKELSNMTSVMSEMDSYL</sequence>
<accession>A0ABY7DCX8</accession>
<comment type="similarity">
    <text evidence="1">Belongs to the peptidase C14A family.</text>
</comment>
<feature type="domain" description="Caspase family p20" evidence="3">
    <location>
        <begin position="112"/>
        <end position="248"/>
    </location>
</feature>
<evidence type="ECO:0000313" key="4">
    <source>
        <dbReference type="EMBL" id="WAQ95527.1"/>
    </source>
</evidence>
<dbReference type="InterPro" id="IPR002398">
    <property type="entry name" value="Pept_C14"/>
</dbReference>
<feature type="compositionally biased region" description="Basic and acidic residues" evidence="2">
    <location>
        <begin position="17"/>
        <end position="31"/>
    </location>
</feature>
<feature type="compositionally biased region" description="Polar residues" evidence="2">
    <location>
        <begin position="32"/>
        <end position="41"/>
    </location>
</feature>
<dbReference type="PROSITE" id="PS50208">
    <property type="entry name" value="CASPASE_P20"/>
    <property type="match status" value="1"/>
</dbReference>
<gene>
    <name evidence="4" type="ORF">MAR_028217</name>
</gene>
<protein>
    <submittedName>
        <fullName evidence="4">CASP1-like protein</fullName>
    </submittedName>
</protein>
<dbReference type="PRINTS" id="PR00376">
    <property type="entry name" value="IL1BCENZYME"/>
</dbReference>
<reference evidence="4" key="1">
    <citation type="submission" date="2022-11" db="EMBL/GenBank/DDBJ databases">
        <title>Centuries of genome instability and evolution in soft-shell clam transmissible cancer (bioRxiv).</title>
        <authorList>
            <person name="Hart S.F.M."/>
            <person name="Yonemitsu M.A."/>
            <person name="Giersch R.M."/>
            <person name="Beal B.F."/>
            <person name="Arriagada G."/>
            <person name="Davis B.W."/>
            <person name="Ostrander E.A."/>
            <person name="Goff S.P."/>
            <person name="Metzger M.J."/>
        </authorList>
    </citation>
    <scope>NUCLEOTIDE SEQUENCE</scope>
    <source>
        <strain evidence="4">MELC-2E11</strain>
        <tissue evidence="4">Siphon/mantle</tissue>
    </source>
</reference>
<proteinExistence type="inferred from homology"/>
<evidence type="ECO:0000256" key="2">
    <source>
        <dbReference type="SAM" id="MobiDB-lite"/>
    </source>
</evidence>
<keyword evidence="5" id="KW-1185">Reference proteome</keyword>
<dbReference type="SUPFAM" id="SSF52129">
    <property type="entry name" value="Caspase-like"/>
    <property type="match status" value="1"/>
</dbReference>
<dbReference type="PANTHER" id="PTHR10454:SF210">
    <property type="entry name" value="CASPASE-2"/>
    <property type="match status" value="1"/>
</dbReference>
<evidence type="ECO:0000256" key="1">
    <source>
        <dbReference type="ARBA" id="ARBA00010134"/>
    </source>
</evidence>
<dbReference type="InterPro" id="IPR033139">
    <property type="entry name" value="Caspase_cys_AS"/>
</dbReference>
<dbReference type="Proteomes" id="UP001164746">
    <property type="component" value="Chromosome 2"/>
</dbReference>
<dbReference type="InterPro" id="IPR015917">
    <property type="entry name" value="Pept_C14A"/>
</dbReference>
<evidence type="ECO:0000259" key="3">
    <source>
        <dbReference type="PROSITE" id="PS50208"/>
    </source>
</evidence>
<dbReference type="PROSITE" id="PS01122">
    <property type="entry name" value="CASPASE_CYS"/>
    <property type="match status" value="1"/>
</dbReference>
<feature type="region of interest" description="Disordered" evidence="2">
    <location>
        <begin position="265"/>
        <end position="309"/>
    </location>
</feature>